<dbReference type="PANTHER" id="PTHR34192">
    <property type="entry name" value="PLASTOCYANIN MAJOR ISOFORM, CHLOROPLASTIC-RELATED"/>
    <property type="match status" value="1"/>
</dbReference>
<dbReference type="SUPFAM" id="SSF49503">
    <property type="entry name" value="Cupredoxins"/>
    <property type="match status" value="1"/>
</dbReference>
<dbReference type="EMBL" id="LOPU01000018">
    <property type="protein sequence ID" value="KTG10013.1"/>
    <property type="molecule type" value="Genomic_DNA"/>
</dbReference>
<name>A0A0W1R9A7_9EURY</name>
<dbReference type="GO" id="GO:0009055">
    <property type="term" value="F:electron transfer activity"/>
    <property type="evidence" value="ECO:0007669"/>
    <property type="project" value="InterPro"/>
</dbReference>
<dbReference type="PROSITE" id="PS51257">
    <property type="entry name" value="PROKAR_LIPOPROTEIN"/>
    <property type="match status" value="1"/>
</dbReference>
<dbReference type="Proteomes" id="UP000054387">
    <property type="component" value="Unassembled WGS sequence"/>
</dbReference>
<keyword evidence="6" id="KW-0472">Membrane</keyword>
<dbReference type="InterPro" id="IPR028871">
    <property type="entry name" value="BlueCu_1_BS"/>
</dbReference>
<dbReference type="STRING" id="1514971.AUR64_10445"/>
<sequence length="147" mass="15572">MKRRTFLAAAGAAGITALAGCGSAGGQGQNYDVGMTAMAFDPAEITVSVGEEVVWQNTSTRDHTVTAYENSIPKEAEYFASGDYESEQAARDAWRSEFGGALNNGDTFAHTFEVPGRYEYVCIPHERSGMVGSVIVEEGGSSGNQSE</sequence>
<dbReference type="GO" id="GO:0016020">
    <property type="term" value="C:membrane"/>
    <property type="evidence" value="ECO:0007669"/>
    <property type="project" value="UniProtKB-SubCell"/>
</dbReference>
<evidence type="ECO:0000256" key="3">
    <source>
        <dbReference type="ARBA" id="ARBA00022723"/>
    </source>
</evidence>
<dbReference type="AlphaFoldDB" id="A0A0W1R9A7"/>
<proteinExistence type="predicted"/>
<evidence type="ECO:0000313" key="8">
    <source>
        <dbReference type="EMBL" id="KTG10013.1"/>
    </source>
</evidence>
<organism evidence="8 9">
    <name type="scientific">Haloprofundus marisrubri</name>
    <dbReference type="NCBI Taxonomy" id="1514971"/>
    <lineage>
        <taxon>Archaea</taxon>
        <taxon>Methanobacteriati</taxon>
        <taxon>Methanobacteriota</taxon>
        <taxon>Stenosarchaea group</taxon>
        <taxon>Halobacteria</taxon>
        <taxon>Halobacteriales</taxon>
        <taxon>Haloferacaceae</taxon>
        <taxon>Haloprofundus</taxon>
    </lineage>
</organism>
<protein>
    <submittedName>
        <fullName evidence="8">Halocyanin</fullName>
    </submittedName>
</protein>
<comment type="subcellular location">
    <subcellularLocation>
        <location evidence="1">Membrane</location>
    </subcellularLocation>
</comment>
<evidence type="ECO:0000313" key="9">
    <source>
        <dbReference type="Proteomes" id="UP000054387"/>
    </source>
</evidence>
<dbReference type="PROSITE" id="PS00196">
    <property type="entry name" value="COPPER_BLUE"/>
    <property type="match status" value="1"/>
</dbReference>
<accession>A0A0W1R9A7</accession>
<keyword evidence="9" id="KW-1185">Reference proteome</keyword>
<dbReference type="Gene3D" id="2.60.40.420">
    <property type="entry name" value="Cupredoxins - blue copper proteins"/>
    <property type="match status" value="1"/>
</dbReference>
<feature type="domain" description="Blue (type 1) copper" evidence="7">
    <location>
        <begin position="32"/>
        <end position="137"/>
    </location>
</feature>
<keyword evidence="3" id="KW-0479">Metal-binding</keyword>
<reference evidence="8 9" key="1">
    <citation type="submission" date="2015-12" db="EMBL/GenBank/DDBJ databases">
        <title>Haloprofundus marisrubri gen. nov., sp. nov., an extremely halophilic archaeon isolated from the Discovery deep brine-seawater interface in the Red Sea.</title>
        <authorList>
            <person name="Zhang G."/>
            <person name="Stingl U."/>
            <person name="Rashid M."/>
        </authorList>
    </citation>
    <scope>NUCLEOTIDE SEQUENCE [LARGE SCALE GENOMIC DNA]</scope>
    <source>
        <strain evidence="8 9">SB9</strain>
    </source>
</reference>
<evidence type="ECO:0000256" key="5">
    <source>
        <dbReference type="ARBA" id="ARBA00023008"/>
    </source>
</evidence>
<dbReference type="OrthoDB" id="4392at2157"/>
<evidence type="ECO:0000256" key="2">
    <source>
        <dbReference type="ARBA" id="ARBA00022448"/>
    </source>
</evidence>
<dbReference type="Pfam" id="PF00127">
    <property type="entry name" value="Copper-bind"/>
    <property type="match status" value="1"/>
</dbReference>
<keyword evidence="4" id="KW-0249">Electron transport</keyword>
<dbReference type="InterPro" id="IPR000923">
    <property type="entry name" value="BlueCu_1"/>
</dbReference>
<dbReference type="RefSeq" id="WP_058581368.1">
    <property type="nucleotide sequence ID" value="NZ_LOPU01000018.1"/>
</dbReference>
<dbReference type="GO" id="GO:0005507">
    <property type="term" value="F:copper ion binding"/>
    <property type="evidence" value="ECO:0007669"/>
    <property type="project" value="InterPro"/>
</dbReference>
<gene>
    <name evidence="8" type="ORF">AUR64_10445</name>
</gene>
<keyword evidence="2" id="KW-0813">Transport</keyword>
<evidence type="ECO:0000259" key="7">
    <source>
        <dbReference type="Pfam" id="PF00127"/>
    </source>
</evidence>
<dbReference type="InterPro" id="IPR008972">
    <property type="entry name" value="Cupredoxin"/>
</dbReference>
<comment type="caution">
    <text evidence="8">The sequence shown here is derived from an EMBL/GenBank/DDBJ whole genome shotgun (WGS) entry which is preliminary data.</text>
</comment>
<keyword evidence="5" id="KW-0186">Copper</keyword>
<evidence type="ECO:0000256" key="4">
    <source>
        <dbReference type="ARBA" id="ARBA00022982"/>
    </source>
</evidence>
<dbReference type="PANTHER" id="PTHR34192:SF10">
    <property type="entry name" value="PLASTOCYANIN MAJOR ISOFORM, CHLOROPLASTIC-RELATED"/>
    <property type="match status" value="1"/>
</dbReference>
<evidence type="ECO:0000256" key="6">
    <source>
        <dbReference type="ARBA" id="ARBA00023136"/>
    </source>
</evidence>
<evidence type="ECO:0000256" key="1">
    <source>
        <dbReference type="ARBA" id="ARBA00004370"/>
    </source>
</evidence>